<evidence type="ECO:0000313" key="2">
    <source>
        <dbReference type="Proteomes" id="UP000236290"/>
    </source>
</evidence>
<dbReference type="EMBL" id="MTYI01000004">
    <property type="protein sequence ID" value="PNP60536.1"/>
    <property type="molecule type" value="Genomic_DNA"/>
</dbReference>
<dbReference type="Proteomes" id="UP000236290">
    <property type="component" value="Unassembled WGS sequence"/>
</dbReference>
<protein>
    <submittedName>
        <fullName evidence="1">Uncharacterized protein</fullName>
    </submittedName>
</protein>
<comment type="caution">
    <text evidence="1">The sequence shown here is derived from an EMBL/GenBank/DDBJ whole genome shotgun (WGS) entry which is preliminary data.</text>
</comment>
<reference evidence="1 2" key="1">
    <citation type="submission" date="2017-02" db="EMBL/GenBank/DDBJ databases">
        <title>Genomes of Trichoderma spp. with biocontrol activity.</title>
        <authorList>
            <person name="Gardiner D."/>
            <person name="Kazan K."/>
            <person name="Vos C."/>
            <person name="Harvey P."/>
        </authorList>
    </citation>
    <scope>NUCLEOTIDE SEQUENCE [LARGE SCALE GENOMIC DNA]</scope>
    <source>
        <strain evidence="1 2">Tr1</strain>
    </source>
</reference>
<gene>
    <name evidence="1" type="ORF">THARTR1_00560</name>
</gene>
<dbReference type="AlphaFoldDB" id="A0A2K0URY7"/>
<name>A0A2K0URY7_TRIHA</name>
<sequence length="172" mass="18790">MSTRRVNLSINSFQSQTVAPLIAQPRPSKYRASSRFCSSALVATKSISLVMSHGRSAPKKATQRWYTQKLMYSSILTSPVYCAGNSQPISWSRLLWSNGPSELVNMGCEMKSIGTLTHQNDTVSITDLPSALVYVASRHSHPSVTTCGNLQRHAIGTLYLLGLGAVPCRWSS</sequence>
<accession>A0A2K0URY7</accession>
<proteinExistence type="predicted"/>
<organism evidence="1 2">
    <name type="scientific">Trichoderma harzianum</name>
    <name type="common">Hypocrea lixii</name>
    <dbReference type="NCBI Taxonomy" id="5544"/>
    <lineage>
        <taxon>Eukaryota</taxon>
        <taxon>Fungi</taxon>
        <taxon>Dikarya</taxon>
        <taxon>Ascomycota</taxon>
        <taxon>Pezizomycotina</taxon>
        <taxon>Sordariomycetes</taxon>
        <taxon>Hypocreomycetidae</taxon>
        <taxon>Hypocreales</taxon>
        <taxon>Hypocreaceae</taxon>
        <taxon>Trichoderma</taxon>
    </lineage>
</organism>
<evidence type="ECO:0000313" key="1">
    <source>
        <dbReference type="EMBL" id="PNP60536.1"/>
    </source>
</evidence>